<feature type="transmembrane region" description="Helical" evidence="1">
    <location>
        <begin position="9"/>
        <end position="29"/>
    </location>
</feature>
<dbReference type="AlphaFoldDB" id="A0A381XSU6"/>
<name>A0A381XSU6_9ZZZZ</name>
<accession>A0A381XSU6</accession>
<protein>
    <submittedName>
        <fullName evidence="2">Uncharacterized protein</fullName>
    </submittedName>
</protein>
<evidence type="ECO:0000313" key="2">
    <source>
        <dbReference type="EMBL" id="SVA67876.1"/>
    </source>
</evidence>
<feature type="transmembrane region" description="Helical" evidence="1">
    <location>
        <begin position="41"/>
        <end position="71"/>
    </location>
</feature>
<dbReference type="EMBL" id="UINC01016273">
    <property type="protein sequence ID" value="SVA67876.1"/>
    <property type="molecule type" value="Genomic_DNA"/>
</dbReference>
<keyword evidence="1" id="KW-1133">Transmembrane helix</keyword>
<proteinExistence type="predicted"/>
<sequence length="76" mass="8234">MTLNGWQKLWVGCSVVWGFVCVGSSVLLVSENLGDASLAAYIAVASALVLAIWFLPLIAIYIFGWVIGWVAQGFRD</sequence>
<gene>
    <name evidence="2" type="ORF">METZ01_LOCUS120730</name>
</gene>
<evidence type="ECO:0000256" key="1">
    <source>
        <dbReference type="SAM" id="Phobius"/>
    </source>
</evidence>
<reference evidence="2" key="1">
    <citation type="submission" date="2018-05" db="EMBL/GenBank/DDBJ databases">
        <authorList>
            <person name="Lanie J.A."/>
            <person name="Ng W.-L."/>
            <person name="Kazmierczak K.M."/>
            <person name="Andrzejewski T.M."/>
            <person name="Davidsen T.M."/>
            <person name="Wayne K.J."/>
            <person name="Tettelin H."/>
            <person name="Glass J.I."/>
            <person name="Rusch D."/>
            <person name="Podicherti R."/>
            <person name="Tsui H.-C.T."/>
            <person name="Winkler M.E."/>
        </authorList>
    </citation>
    <scope>NUCLEOTIDE SEQUENCE</scope>
</reference>
<keyword evidence="1" id="KW-0472">Membrane</keyword>
<organism evidence="2">
    <name type="scientific">marine metagenome</name>
    <dbReference type="NCBI Taxonomy" id="408172"/>
    <lineage>
        <taxon>unclassified sequences</taxon>
        <taxon>metagenomes</taxon>
        <taxon>ecological metagenomes</taxon>
    </lineage>
</organism>
<keyword evidence="1" id="KW-0812">Transmembrane</keyword>